<dbReference type="Pfam" id="PF00440">
    <property type="entry name" value="TetR_N"/>
    <property type="match status" value="1"/>
</dbReference>
<dbReference type="InterPro" id="IPR041483">
    <property type="entry name" value="TetR_C_34"/>
</dbReference>
<dbReference type="PROSITE" id="PS50977">
    <property type="entry name" value="HTH_TETR_2"/>
    <property type="match status" value="1"/>
</dbReference>
<dbReference type="SUPFAM" id="SSF46689">
    <property type="entry name" value="Homeodomain-like"/>
    <property type="match status" value="1"/>
</dbReference>
<dbReference type="Pfam" id="PF17929">
    <property type="entry name" value="TetR_C_34"/>
    <property type="match status" value="1"/>
</dbReference>
<reference evidence="4 5" key="1">
    <citation type="journal article" date="2015" name="Genome Announc.">
        <title>Draft Genome Sequences of Marine Isolates of Thalassomonas viridans and Thalassomonas actiniarum.</title>
        <authorList>
            <person name="Olonade I."/>
            <person name="van Zyl L.J."/>
            <person name="Trindade M."/>
        </authorList>
    </citation>
    <scope>NUCLEOTIDE SEQUENCE [LARGE SCALE GENOMIC DNA]</scope>
    <source>
        <strain evidence="4 5">A5K-106</strain>
    </source>
</reference>
<accession>A0AAF0C6T7</accession>
<dbReference type="GO" id="GO:0003677">
    <property type="term" value="F:DNA binding"/>
    <property type="evidence" value="ECO:0007669"/>
    <property type="project" value="UniProtKB-UniRule"/>
</dbReference>
<feature type="DNA-binding region" description="H-T-H motif" evidence="2">
    <location>
        <begin position="36"/>
        <end position="55"/>
    </location>
</feature>
<gene>
    <name evidence="4" type="ORF">SG35_029050</name>
</gene>
<dbReference type="KEGG" id="tact:SG35_029050"/>
<dbReference type="EMBL" id="CP059736">
    <property type="protein sequence ID" value="WDE02460.1"/>
    <property type="molecule type" value="Genomic_DNA"/>
</dbReference>
<dbReference type="InterPro" id="IPR009057">
    <property type="entry name" value="Homeodomain-like_sf"/>
</dbReference>
<proteinExistence type="predicted"/>
<dbReference type="Proteomes" id="UP000032568">
    <property type="component" value="Chromosome pTact"/>
</dbReference>
<dbReference type="AlphaFoldDB" id="A0AAF0C6T7"/>
<dbReference type="InterPro" id="IPR050624">
    <property type="entry name" value="HTH-type_Tx_Regulator"/>
</dbReference>
<keyword evidence="1 2" id="KW-0238">DNA-binding</keyword>
<evidence type="ECO:0000256" key="2">
    <source>
        <dbReference type="PROSITE-ProRule" id="PRU00335"/>
    </source>
</evidence>
<evidence type="ECO:0000259" key="3">
    <source>
        <dbReference type="PROSITE" id="PS50977"/>
    </source>
</evidence>
<name>A0AAF0C6T7_9GAMM</name>
<keyword evidence="5" id="KW-1185">Reference proteome</keyword>
<protein>
    <submittedName>
        <fullName evidence="4">TetR family transcriptional regulator</fullName>
    </submittedName>
</protein>
<feature type="domain" description="HTH tetR-type" evidence="3">
    <location>
        <begin position="13"/>
        <end position="73"/>
    </location>
</feature>
<dbReference type="PRINTS" id="PR00455">
    <property type="entry name" value="HTHTETR"/>
</dbReference>
<evidence type="ECO:0000313" key="5">
    <source>
        <dbReference type="Proteomes" id="UP000032568"/>
    </source>
</evidence>
<dbReference type="Gene3D" id="1.10.357.10">
    <property type="entry name" value="Tetracycline Repressor, domain 2"/>
    <property type="match status" value="1"/>
</dbReference>
<reference evidence="4 5" key="2">
    <citation type="journal article" date="2022" name="Mar. Drugs">
        <title>Bioassay-Guided Fractionation Leads to the Detection of Cholic Acid Generated by the Rare Thalassomonas sp.</title>
        <authorList>
            <person name="Pheiffer F."/>
            <person name="Schneider Y.K."/>
            <person name="Hansen E.H."/>
            <person name="Andersen J.H."/>
            <person name="Isaksson J."/>
            <person name="Busche T."/>
            <person name="R C."/>
            <person name="Kalinowski J."/>
            <person name="Zyl L.V."/>
            <person name="Trindade M."/>
        </authorList>
    </citation>
    <scope>NUCLEOTIDE SEQUENCE [LARGE SCALE GENOMIC DNA]</scope>
    <source>
        <strain evidence="4 5">A5K-106</strain>
    </source>
</reference>
<evidence type="ECO:0000256" key="1">
    <source>
        <dbReference type="ARBA" id="ARBA00023125"/>
    </source>
</evidence>
<sequence length="216" mass="25159">MNWQRARTDEKKNERKEAIYDAALALFKEKGYEKVSFNKIASEAGFTKSNMYRYFSSKEEIFLNIFASLFEAWFEDISQRLKKLNQDVEVELFAENWVASNMSHPQFLDLTPILFLSLESNSSYEQLLEFKQLSMNLLYQLAIEIARVYPNIQGEKAFQFLTLSFAATANYWAAESHQNEALNKIYQLEPFKELKPNFEKSLKASVEVIIKGLQAV</sequence>
<dbReference type="InterPro" id="IPR001647">
    <property type="entry name" value="HTH_TetR"/>
</dbReference>
<organism evidence="4 5">
    <name type="scientific">Thalassomonas actiniarum</name>
    <dbReference type="NCBI Taxonomy" id="485447"/>
    <lineage>
        <taxon>Bacteria</taxon>
        <taxon>Pseudomonadati</taxon>
        <taxon>Pseudomonadota</taxon>
        <taxon>Gammaproteobacteria</taxon>
        <taxon>Alteromonadales</taxon>
        <taxon>Colwelliaceae</taxon>
        <taxon>Thalassomonas</taxon>
    </lineage>
</organism>
<dbReference type="RefSeq" id="WP_044832670.1">
    <property type="nucleotide sequence ID" value="NZ_CP059736.1"/>
</dbReference>
<dbReference type="PANTHER" id="PTHR43479">
    <property type="entry name" value="ACREF/ENVCD OPERON REPRESSOR-RELATED"/>
    <property type="match status" value="1"/>
</dbReference>
<dbReference type="PANTHER" id="PTHR43479:SF11">
    <property type="entry name" value="ACREF_ENVCD OPERON REPRESSOR-RELATED"/>
    <property type="match status" value="1"/>
</dbReference>
<evidence type="ECO:0000313" key="4">
    <source>
        <dbReference type="EMBL" id="WDE02460.1"/>
    </source>
</evidence>